<dbReference type="EMBL" id="CP121472">
    <property type="protein sequence ID" value="WPL16973.1"/>
    <property type="molecule type" value="Genomic_DNA"/>
</dbReference>
<evidence type="ECO:0000313" key="2">
    <source>
        <dbReference type="EMBL" id="WPL16973.1"/>
    </source>
</evidence>
<proteinExistence type="predicted"/>
<protein>
    <recommendedName>
        <fullName evidence="4">Tetratricopeptide repeat protein</fullName>
    </recommendedName>
</protein>
<name>A0ABZ0S7K6_9GAMM</name>
<evidence type="ECO:0008006" key="4">
    <source>
        <dbReference type="Google" id="ProtNLM"/>
    </source>
</evidence>
<evidence type="ECO:0000256" key="1">
    <source>
        <dbReference type="SAM" id="MobiDB-lite"/>
    </source>
</evidence>
<reference evidence="2 3" key="1">
    <citation type="journal article" date="2023" name="Microorganisms">
        <title>Thiorhodovibrio frisius and Trv. litoralis spp. nov., Two Novel Members from a Clade of Fastidious Purple Sulfur Bacteria That Exhibit Unique Red-Shifted Light-Harvesting Capabilities.</title>
        <authorList>
            <person name="Methner A."/>
            <person name="Kuzyk S.B."/>
            <person name="Petersen J."/>
            <person name="Bauer S."/>
            <person name="Brinkmann H."/>
            <person name="Sichau K."/>
            <person name="Wanner G."/>
            <person name="Wolf J."/>
            <person name="Neumann-Schaal M."/>
            <person name="Henke P."/>
            <person name="Tank M."/>
            <person name="Sproer C."/>
            <person name="Bunk B."/>
            <person name="Overmann J."/>
        </authorList>
    </citation>
    <scope>NUCLEOTIDE SEQUENCE [LARGE SCALE GENOMIC DNA]</scope>
    <source>
        <strain evidence="2 3">DSM 6702</strain>
    </source>
</reference>
<keyword evidence="3" id="KW-1185">Reference proteome</keyword>
<sequence length="501" mass="57375">MNETEVLTEANRLVAIGFRHAAIDLLRECLKSRPDSPSLNSSLGRIYRLVGQPGQAVVHLKRALEVRQNKNQAPHLSPNGHDDDFTDDDLAFVTAQAEQHNEIETLPYDFLSTENSQIKLSDAPQTLPNPVLRNATRNKGYKAGKPNKSETKVEYRGQHRSRPQDNSAPQVQKAEIDRPEDTRSVLTSPIPESPPEEGPFSRERRIRQTPPPELHTAIRQERLIGPYQATVRYPLGEASLHNDKLTEYQLDSATADEPPSELLSDEIAADCGFEESDGDEDDICNICEPFATISDEEETDALFWVDTDDLDEFDDQARPYDNEPPTINDFVTRAMRARQVAVEVLMECDWPSSAVDLLQQVFMENGWSATRVAVEREIDKGLLPQELELAMDLRHFWLESPCFWTTYQWIKSNTPCMYSAAAYRHISWAQALRIVRCFPAIPDVEEIIILIEDSYDRWYSDDELRRIFKSFLEFLKYRTGSMPRTLPGQCFFGFLPYWEDD</sequence>
<evidence type="ECO:0000313" key="3">
    <source>
        <dbReference type="Proteomes" id="UP001432180"/>
    </source>
</evidence>
<accession>A0ABZ0S7K6</accession>
<feature type="compositionally biased region" description="Basic and acidic residues" evidence="1">
    <location>
        <begin position="147"/>
        <end position="157"/>
    </location>
</feature>
<dbReference type="RefSeq" id="WP_328987494.1">
    <property type="nucleotide sequence ID" value="NZ_CP121472.1"/>
</dbReference>
<feature type="compositionally biased region" description="Basic and acidic residues" evidence="1">
    <location>
        <begin position="174"/>
        <end position="183"/>
    </location>
</feature>
<dbReference type="SUPFAM" id="SSF48452">
    <property type="entry name" value="TPR-like"/>
    <property type="match status" value="1"/>
</dbReference>
<feature type="region of interest" description="Disordered" evidence="1">
    <location>
        <begin position="120"/>
        <end position="218"/>
    </location>
</feature>
<dbReference type="InterPro" id="IPR011990">
    <property type="entry name" value="TPR-like_helical_dom_sf"/>
</dbReference>
<dbReference type="Proteomes" id="UP001432180">
    <property type="component" value="Chromosome"/>
</dbReference>
<gene>
    <name evidence="2" type="ORF">Thiowin_01955</name>
</gene>
<dbReference type="Gene3D" id="1.25.40.10">
    <property type="entry name" value="Tetratricopeptide repeat domain"/>
    <property type="match status" value="1"/>
</dbReference>
<organism evidence="2 3">
    <name type="scientific">Thiorhodovibrio winogradskyi</name>
    <dbReference type="NCBI Taxonomy" id="77007"/>
    <lineage>
        <taxon>Bacteria</taxon>
        <taxon>Pseudomonadati</taxon>
        <taxon>Pseudomonadota</taxon>
        <taxon>Gammaproteobacteria</taxon>
        <taxon>Chromatiales</taxon>
        <taxon>Chromatiaceae</taxon>
        <taxon>Thiorhodovibrio</taxon>
    </lineage>
</organism>